<comment type="caution">
    <text evidence="8">The sequence shown here is derived from an EMBL/GenBank/DDBJ whole genome shotgun (WGS) entry which is preliminary data.</text>
</comment>
<dbReference type="Gene3D" id="3.90.700.10">
    <property type="entry name" value="Succinate dehydrogenase/fumarate reductase flavoprotein, catalytic domain"/>
    <property type="match status" value="1"/>
</dbReference>
<comment type="cofactor">
    <cofactor evidence="1">
        <name>FAD</name>
        <dbReference type="ChEBI" id="CHEBI:57692"/>
    </cofactor>
</comment>
<dbReference type="InterPro" id="IPR003953">
    <property type="entry name" value="FAD-dep_OxRdtase_2_FAD-bd"/>
</dbReference>
<feature type="chain" id="PRO_5047064812" evidence="6">
    <location>
        <begin position="29"/>
        <end position="566"/>
    </location>
</feature>
<dbReference type="RefSeq" id="WP_349227036.1">
    <property type="nucleotide sequence ID" value="NZ_JBBNOP010000001.1"/>
</dbReference>
<dbReference type="InterPro" id="IPR050315">
    <property type="entry name" value="FAD-oxidoreductase_2"/>
</dbReference>
<proteinExistence type="predicted"/>
<dbReference type="SUPFAM" id="SSF56425">
    <property type="entry name" value="Succinate dehydrogenase/fumarate reductase flavoprotein, catalytic domain"/>
    <property type="match status" value="1"/>
</dbReference>
<name>A0ABV1J934_9ACTN</name>
<protein>
    <submittedName>
        <fullName evidence="8">FAD-binding protein</fullName>
    </submittedName>
</protein>
<dbReference type="Gene3D" id="3.50.50.60">
    <property type="entry name" value="FAD/NAD(P)-binding domain"/>
    <property type="match status" value="2"/>
</dbReference>
<keyword evidence="9" id="KW-1185">Reference proteome</keyword>
<keyword evidence="4" id="KW-0560">Oxidoreductase</keyword>
<dbReference type="SUPFAM" id="SSF51905">
    <property type="entry name" value="FAD/NAD(P)-binding domain"/>
    <property type="match status" value="1"/>
</dbReference>
<evidence type="ECO:0000256" key="3">
    <source>
        <dbReference type="ARBA" id="ARBA00022827"/>
    </source>
</evidence>
<dbReference type="InterPro" id="IPR006311">
    <property type="entry name" value="TAT_signal"/>
</dbReference>
<evidence type="ECO:0000313" key="9">
    <source>
        <dbReference type="Proteomes" id="UP001487305"/>
    </source>
</evidence>
<dbReference type="InterPro" id="IPR036188">
    <property type="entry name" value="FAD/NAD-bd_sf"/>
</dbReference>
<feature type="region of interest" description="Disordered" evidence="5">
    <location>
        <begin position="39"/>
        <end position="58"/>
    </location>
</feature>
<keyword evidence="6" id="KW-0732">Signal</keyword>
<gene>
    <name evidence="8" type="ORF">AAA083_01225</name>
</gene>
<dbReference type="InterPro" id="IPR027477">
    <property type="entry name" value="Succ_DH/fumarate_Rdtase_cat_sf"/>
</dbReference>
<keyword evidence="3" id="KW-0274">FAD</keyword>
<feature type="domain" description="FAD-dependent oxidoreductase 2 FAD-binding" evidence="7">
    <location>
        <begin position="74"/>
        <end position="538"/>
    </location>
</feature>
<sequence length="566" mass="61021">MGMQTTSINRRSFITGMLATGAALGAGALVGCGGQPQAAQGSAGGSSASTAGEDWTAPPAPIEESEIAETIEADIVIVGAGTSGIPAALTAVEEGAKTVLLEKGDTFFAAPNWFAGIGSRYQNELGLTFDRNEIVNDLMWYANHRADQRLINLWYDNSGEAIDWYGDELEESGTLEFAVETDNKDTGGKHASPPVAHVPVEKPYKEMQPNKMGTRLTHPVLLDKAVSLGLDLRYKTPAVQLVKEGDRVTGVIAKNEAGDYVRFTASKGVVLASGGYSGNRYLMEKLNPNQSQNLTSNPQDNGGDGFKMGVWAGGDYGRCAWVMSSDRSIEGGGWTPGSQPWLRVNKFGERFCNEDAPYDFGANAGAMNPGNDWWNIFDANYWDAMTKYHTTICSRMVPAPGAVCTTLVPTDADNFYEMYMAPQLESGNMVQADSLDELATKMQEKSPDITAEALKKTLDRYNELCEKGVDDDFGKIGFRMVGVTEPPYYAMHMITGETGLAALDGLRVNTNLEVIDSEGNAIRGLYAVGNDQGGFYGMSYPWYYGGLHAGKNLTFARLAVKNALSA</sequence>
<dbReference type="Pfam" id="PF00890">
    <property type="entry name" value="FAD_binding_2"/>
    <property type="match status" value="1"/>
</dbReference>
<accession>A0ABV1J934</accession>
<dbReference type="Proteomes" id="UP001487305">
    <property type="component" value="Unassembled WGS sequence"/>
</dbReference>
<evidence type="ECO:0000256" key="4">
    <source>
        <dbReference type="ARBA" id="ARBA00023002"/>
    </source>
</evidence>
<dbReference type="PANTHER" id="PTHR43400:SF10">
    <property type="entry name" value="3-OXOSTEROID 1-DEHYDROGENASE"/>
    <property type="match status" value="1"/>
</dbReference>
<feature type="compositionally biased region" description="Low complexity" evidence="5">
    <location>
        <begin position="39"/>
        <end position="52"/>
    </location>
</feature>
<feature type="signal peptide" evidence="6">
    <location>
        <begin position="1"/>
        <end position="28"/>
    </location>
</feature>
<dbReference type="EMBL" id="JBBNOP010000001">
    <property type="protein sequence ID" value="MEQ3361590.1"/>
    <property type="molecule type" value="Genomic_DNA"/>
</dbReference>
<evidence type="ECO:0000256" key="2">
    <source>
        <dbReference type="ARBA" id="ARBA00022630"/>
    </source>
</evidence>
<keyword evidence="2" id="KW-0285">Flavoprotein</keyword>
<evidence type="ECO:0000256" key="6">
    <source>
        <dbReference type="SAM" id="SignalP"/>
    </source>
</evidence>
<evidence type="ECO:0000256" key="1">
    <source>
        <dbReference type="ARBA" id="ARBA00001974"/>
    </source>
</evidence>
<evidence type="ECO:0000259" key="7">
    <source>
        <dbReference type="Pfam" id="PF00890"/>
    </source>
</evidence>
<dbReference type="PANTHER" id="PTHR43400">
    <property type="entry name" value="FUMARATE REDUCTASE"/>
    <property type="match status" value="1"/>
</dbReference>
<evidence type="ECO:0000256" key="5">
    <source>
        <dbReference type="SAM" id="MobiDB-lite"/>
    </source>
</evidence>
<dbReference type="PROSITE" id="PS51318">
    <property type="entry name" value="TAT"/>
    <property type="match status" value="1"/>
</dbReference>
<organism evidence="8 9">
    <name type="scientific">Raoultibacter massiliensis</name>
    <dbReference type="NCBI Taxonomy" id="1852371"/>
    <lineage>
        <taxon>Bacteria</taxon>
        <taxon>Bacillati</taxon>
        <taxon>Actinomycetota</taxon>
        <taxon>Coriobacteriia</taxon>
        <taxon>Eggerthellales</taxon>
        <taxon>Eggerthellaceae</taxon>
        <taxon>Raoultibacter</taxon>
    </lineage>
</organism>
<reference evidence="8 9" key="1">
    <citation type="submission" date="2024-04" db="EMBL/GenBank/DDBJ databases">
        <title>Human intestinal bacterial collection.</title>
        <authorList>
            <person name="Pauvert C."/>
            <person name="Hitch T.C.A."/>
            <person name="Clavel T."/>
        </authorList>
    </citation>
    <scope>NUCLEOTIDE SEQUENCE [LARGE SCALE GENOMIC DNA]</scope>
    <source>
        <strain evidence="8 9">CLA-KB-H42</strain>
    </source>
</reference>
<evidence type="ECO:0000313" key="8">
    <source>
        <dbReference type="EMBL" id="MEQ3361590.1"/>
    </source>
</evidence>